<comment type="caution">
    <text evidence="11">The sequence shown here is derived from an EMBL/GenBank/DDBJ whole genome shotgun (WGS) entry which is preliminary data.</text>
</comment>
<evidence type="ECO:0000256" key="4">
    <source>
        <dbReference type="ARBA" id="ARBA00022679"/>
    </source>
</evidence>
<dbReference type="SMART" id="SM00072">
    <property type="entry name" value="GuKc"/>
    <property type="match status" value="1"/>
</dbReference>
<comment type="subcellular location">
    <subcellularLocation>
        <location evidence="9">Cytoplasm</location>
    </subcellularLocation>
</comment>
<dbReference type="InterPro" id="IPR008144">
    <property type="entry name" value="Guanylate_kin-like_dom"/>
</dbReference>
<keyword evidence="12" id="KW-1185">Reference proteome</keyword>
<dbReference type="CDD" id="cd00071">
    <property type="entry name" value="GMPK"/>
    <property type="match status" value="1"/>
</dbReference>
<dbReference type="Gene3D" id="3.30.63.10">
    <property type="entry name" value="Guanylate Kinase phosphate binding domain"/>
    <property type="match status" value="1"/>
</dbReference>
<keyword evidence="7 9" id="KW-0067">ATP-binding</keyword>
<organism evidence="11 12">
    <name type="scientific">Gammaproteobacteria bacterium LSUCC0057</name>
    <dbReference type="NCBI Taxonomy" id="2559237"/>
    <lineage>
        <taxon>Bacteria</taxon>
        <taxon>Pseudomonadati</taxon>
        <taxon>Pseudomonadota</taxon>
        <taxon>Gammaproteobacteria</taxon>
        <taxon>Cellvibrionales</taxon>
        <taxon>Porticoccaceae</taxon>
        <taxon>SAR92 clade</taxon>
    </lineage>
</organism>
<dbReference type="PANTHER" id="PTHR23117">
    <property type="entry name" value="GUANYLATE KINASE-RELATED"/>
    <property type="match status" value="1"/>
</dbReference>
<evidence type="ECO:0000256" key="5">
    <source>
        <dbReference type="ARBA" id="ARBA00022741"/>
    </source>
</evidence>
<dbReference type="InterPro" id="IPR008145">
    <property type="entry name" value="GK/Ca_channel_bsu"/>
</dbReference>
<dbReference type="InterPro" id="IPR027417">
    <property type="entry name" value="P-loop_NTPase"/>
</dbReference>
<evidence type="ECO:0000259" key="10">
    <source>
        <dbReference type="PROSITE" id="PS50052"/>
    </source>
</evidence>
<keyword evidence="5 9" id="KW-0547">Nucleotide-binding</keyword>
<evidence type="ECO:0000256" key="2">
    <source>
        <dbReference type="ARBA" id="ARBA00012961"/>
    </source>
</evidence>
<dbReference type="PROSITE" id="PS00856">
    <property type="entry name" value="GUANYLATE_KINASE_1"/>
    <property type="match status" value="1"/>
</dbReference>
<evidence type="ECO:0000256" key="6">
    <source>
        <dbReference type="ARBA" id="ARBA00022777"/>
    </source>
</evidence>
<evidence type="ECO:0000256" key="1">
    <source>
        <dbReference type="ARBA" id="ARBA00005790"/>
    </source>
</evidence>
<dbReference type="Gene3D" id="3.40.50.300">
    <property type="entry name" value="P-loop containing nucleotide triphosphate hydrolases"/>
    <property type="match status" value="1"/>
</dbReference>
<feature type="domain" description="Guanylate kinase-like" evidence="10">
    <location>
        <begin position="4"/>
        <end position="182"/>
    </location>
</feature>
<dbReference type="PROSITE" id="PS50052">
    <property type="entry name" value="GUANYLATE_KINASE_2"/>
    <property type="match status" value="1"/>
</dbReference>
<dbReference type="InterPro" id="IPR017665">
    <property type="entry name" value="Guanylate_kinase"/>
</dbReference>
<evidence type="ECO:0000256" key="3">
    <source>
        <dbReference type="ARBA" id="ARBA00016296"/>
    </source>
</evidence>
<evidence type="ECO:0000313" key="12">
    <source>
        <dbReference type="Proteomes" id="UP000298133"/>
    </source>
</evidence>
<dbReference type="SUPFAM" id="SSF52540">
    <property type="entry name" value="P-loop containing nucleoside triphosphate hydrolases"/>
    <property type="match status" value="1"/>
</dbReference>
<keyword evidence="9" id="KW-0963">Cytoplasm</keyword>
<protein>
    <recommendedName>
        <fullName evidence="3 9">Guanylate kinase</fullName>
        <ecNumber evidence="2 9">2.7.4.8</ecNumber>
    </recommendedName>
    <alternativeName>
        <fullName evidence="8 9">GMP kinase</fullName>
    </alternativeName>
</protein>
<dbReference type="NCBIfam" id="TIGR03263">
    <property type="entry name" value="guanyl_kin"/>
    <property type="match status" value="1"/>
</dbReference>
<evidence type="ECO:0000256" key="8">
    <source>
        <dbReference type="ARBA" id="ARBA00030128"/>
    </source>
</evidence>
<keyword evidence="4 9" id="KW-0808">Transferase</keyword>
<gene>
    <name evidence="9" type="primary">gmk</name>
    <name evidence="11" type="ORF">E3W66_06425</name>
</gene>
<comment type="similarity">
    <text evidence="1 9">Belongs to the guanylate kinase family.</text>
</comment>
<dbReference type="GO" id="GO:0005829">
    <property type="term" value="C:cytosol"/>
    <property type="evidence" value="ECO:0007669"/>
    <property type="project" value="TreeGrafter"/>
</dbReference>
<comment type="catalytic activity">
    <reaction evidence="9">
        <text>GMP + ATP = GDP + ADP</text>
        <dbReference type="Rhea" id="RHEA:20780"/>
        <dbReference type="ChEBI" id="CHEBI:30616"/>
        <dbReference type="ChEBI" id="CHEBI:58115"/>
        <dbReference type="ChEBI" id="CHEBI:58189"/>
        <dbReference type="ChEBI" id="CHEBI:456216"/>
        <dbReference type="EC" id="2.7.4.8"/>
    </reaction>
</comment>
<keyword evidence="6 9" id="KW-0418">Kinase</keyword>
<evidence type="ECO:0000256" key="7">
    <source>
        <dbReference type="ARBA" id="ARBA00022840"/>
    </source>
</evidence>
<dbReference type="Proteomes" id="UP000298133">
    <property type="component" value="Unassembled WGS sequence"/>
</dbReference>
<comment type="function">
    <text evidence="9">Essential for recycling GMP and indirectly, cGMP.</text>
</comment>
<feature type="binding site" evidence="9">
    <location>
        <begin position="11"/>
        <end position="18"/>
    </location>
    <ligand>
        <name>ATP</name>
        <dbReference type="ChEBI" id="CHEBI:30616"/>
    </ligand>
</feature>
<name>A0A4Y8UHI2_9GAMM</name>
<dbReference type="InterPro" id="IPR020590">
    <property type="entry name" value="Guanylate_kinase_CS"/>
</dbReference>
<sequence length="205" mass="22412">MSSGTLFVISAPSGAGKTSLVAALLQQLGNITVSVSHTTRVPRPGEVDGVDYHFTDSVTFNDSRRAGEFLEWAEVHGNFYGTSKRWVDDTLAGGCDVILEIDYQGAEQIRQLYPAAVSIFILPPSLAALRQRLDQRGQDSVQVIEARVAAAQDEMRHYGAADYLVINDQFEQALAELGAIVCAQRLALPLQQQRHSALLQELTEL</sequence>
<accession>A0A4Y8UHI2</accession>
<dbReference type="FunFam" id="3.30.63.10:FF:000002">
    <property type="entry name" value="Guanylate kinase 1"/>
    <property type="match status" value="1"/>
</dbReference>
<dbReference type="OrthoDB" id="9808150at2"/>
<reference evidence="11 12" key="1">
    <citation type="submission" date="2019-03" db="EMBL/GenBank/DDBJ databases">
        <title>Draft genome of Gammaproteobacteria bacterium LSUCC0057, a member of the SAR92 clade.</title>
        <authorList>
            <person name="Lanclos V.C."/>
            <person name="Doiron C."/>
            <person name="Henson M.W."/>
            <person name="Thrash J.C."/>
        </authorList>
    </citation>
    <scope>NUCLEOTIDE SEQUENCE [LARGE SCALE GENOMIC DNA]</scope>
    <source>
        <strain evidence="11 12">LSUCC0057</strain>
    </source>
</reference>
<dbReference type="HAMAP" id="MF_00328">
    <property type="entry name" value="Guanylate_kinase"/>
    <property type="match status" value="1"/>
</dbReference>
<dbReference type="EMBL" id="SPIA01000002">
    <property type="protein sequence ID" value="TFH67878.1"/>
    <property type="molecule type" value="Genomic_DNA"/>
</dbReference>
<dbReference type="AlphaFoldDB" id="A0A4Y8UHI2"/>
<dbReference type="GO" id="GO:0005524">
    <property type="term" value="F:ATP binding"/>
    <property type="evidence" value="ECO:0007669"/>
    <property type="project" value="UniProtKB-UniRule"/>
</dbReference>
<dbReference type="EC" id="2.7.4.8" evidence="2 9"/>
<dbReference type="GO" id="GO:0004385">
    <property type="term" value="F:GMP kinase activity"/>
    <property type="evidence" value="ECO:0007669"/>
    <property type="project" value="UniProtKB-UniRule"/>
</dbReference>
<dbReference type="PANTHER" id="PTHR23117:SF13">
    <property type="entry name" value="GUANYLATE KINASE"/>
    <property type="match status" value="1"/>
</dbReference>
<dbReference type="Pfam" id="PF00625">
    <property type="entry name" value="Guanylate_kin"/>
    <property type="match status" value="1"/>
</dbReference>
<proteinExistence type="inferred from homology"/>
<evidence type="ECO:0000313" key="11">
    <source>
        <dbReference type="EMBL" id="TFH67878.1"/>
    </source>
</evidence>
<evidence type="ECO:0000256" key="9">
    <source>
        <dbReference type="HAMAP-Rule" id="MF_00328"/>
    </source>
</evidence>